<feature type="domain" description="HTH APSES-type" evidence="2">
    <location>
        <begin position="99"/>
        <end position="217"/>
    </location>
</feature>
<dbReference type="InterPro" id="IPR003163">
    <property type="entry name" value="Tscrpt_reg_HTH_APSES-type"/>
</dbReference>
<feature type="region of interest" description="Disordered" evidence="1">
    <location>
        <begin position="1"/>
        <end position="45"/>
    </location>
</feature>
<keyword evidence="4" id="KW-1185">Reference proteome</keyword>
<dbReference type="PROSITE" id="PS51299">
    <property type="entry name" value="HTH_APSES"/>
    <property type="match status" value="1"/>
</dbReference>
<evidence type="ECO:0000259" key="2">
    <source>
        <dbReference type="PROSITE" id="PS51299"/>
    </source>
</evidence>
<evidence type="ECO:0000256" key="1">
    <source>
        <dbReference type="SAM" id="MobiDB-lite"/>
    </source>
</evidence>
<protein>
    <recommendedName>
        <fullName evidence="2">HTH APSES-type domain-containing protein</fullName>
    </recommendedName>
</protein>
<accession>A0A5N7AC49</accession>
<dbReference type="OrthoDB" id="5562739at2759"/>
<dbReference type="GO" id="GO:0030907">
    <property type="term" value="C:MBF transcription complex"/>
    <property type="evidence" value="ECO:0007669"/>
    <property type="project" value="TreeGrafter"/>
</dbReference>
<dbReference type="GO" id="GO:0033309">
    <property type="term" value="C:SBF transcription complex"/>
    <property type="evidence" value="ECO:0007669"/>
    <property type="project" value="TreeGrafter"/>
</dbReference>
<evidence type="ECO:0000313" key="3">
    <source>
        <dbReference type="EMBL" id="KAE8367471.1"/>
    </source>
</evidence>
<evidence type="ECO:0000313" key="4">
    <source>
        <dbReference type="Proteomes" id="UP000326268"/>
    </source>
</evidence>
<dbReference type="RefSeq" id="XP_031930552.1">
    <property type="nucleotide sequence ID" value="XM_032072045.1"/>
</dbReference>
<dbReference type="EMBL" id="ML737597">
    <property type="protein sequence ID" value="KAE8367471.1"/>
    <property type="molecule type" value="Genomic_DNA"/>
</dbReference>
<dbReference type="Gene3D" id="3.10.260.10">
    <property type="entry name" value="Transcription regulator HTH, APSES-type DNA-binding domain"/>
    <property type="match status" value="1"/>
</dbReference>
<dbReference type="PANTHER" id="PTHR43828">
    <property type="entry name" value="ASPARAGINASE"/>
    <property type="match status" value="1"/>
</dbReference>
<feature type="region of interest" description="Disordered" evidence="1">
    <location>
        <begin position="260"/>
        <end position="386"/>
    </location>
</feature>
<dbReference type="AlphaFoldDB" id="A0A5N7AC49"/>
<dbReference type="GeneID" id="43656491"/>
<dbReference type="Proteomes" id="UP000326268">
    <property type="component" value="Unassembled WGS sequence"/>
</dbReference>
<dbReference type="InterPro" id="IPR036887">
    <property type="entry name" value="HTH_APSES_sf"/>
</dbReference>
<dbReference type="PANTHER" id="PTHR43828:SF5">
    <property type="entry name" value="TRANSCRIPTIONAL REPRESSOR XBP1"/>
    <property type="match status" value="1"/>
</dbReference>
<gene>
    <name evidence="3" type="ORF">BDV27DRAFT_154905</name>
</gene>
<dbReference type="InterPro" id="IPR051642">
    <property type="entry name" value="SWI6-like"/>
</dbReference>
<reference evidence="3 4" key="1">
    <citation type="submission" date="2019-04" db="EMBL/GenBank/DDBJ databases">
        <title>Friends and foes A comparative genomics studyof 23 Aspergillus species from section Flavi.</title>
        <authorList>
            <consortium name="DOE Joint Genome Institute"/>
            <person name="Kjaerbolling I."/>
            <person name="Vesth T."/>
            <person name="Frisvad J.C."/>
            <person name="Nybo J.L."/>
            <person name="Theobald S."/>
            <person name="Kildgaard S."/>
            <person name="Isbrandt T."/>
            <person name="Kuo A."/>
            <person name="Sato A."/>
            <person name="Lyhne E.K."/>
            <person name="Kogle M.E."/>
            <person name="Wiebenga A."/>
            <person name="Kun R.S."/>
            <person name="Lubbers R.J."/>
            <person name="Makela M.R."/>
            <person name="Barry K."/>
            <person name="Chovatia M."/>
            <person name="Clum A."/>
            <person name="Daum C."/>
            <person name="Haridas S."/>
            <person name="He G."/>
            <person name="LaButti K."/>
            <person name="Lipzen A."/>
            <person name="Mondo S."/>
            <person name="Riley R."/>
            <person name="Salamov A."/>
            <person name="Simmons B.A."/>
            <person name="Magnuson J.K."/>
            <person name="Henrissat B."/>
            <person name="Mortensen U.H."/>
            <person name="Larsen T.O."/>
            <person name="Devries R.P."/>
            <person name="Grigoriev I.V."/>
            <person name="Machida M."/>
            <person name="Baker S.E."/>
            <person name="Andersen M.R."/>
        </authorList>
    </citation>
    <scope>NUCLEOTIDE SEQUENCE [LARGE SCALE GENOMIC DNA]</scope>
    <source>
        <strain evidence="3 4">CBS 763.97</strain>
    </source>
</reference>
<dbReference type="GO" id="GO:0000981">
    <property type="term" value="F:DNA-binding transcription factor activity, RNA polymerase II-specific"/>
    <property type="evidence" value="ECO:0007669"/>
    <property type="project" value="UniProtKB-ARBA"/>
</dbReference>
<feature type="compositionally biased region" description="Polar residues" evidence="1">
    <location>
        <begin position="370"/>
        <end position="382"/>
    </location>
</feature>
<dbReference type="GO" id="GO:0003677">
    <property type="term" value="F:DNA binding"/>
    <property type="evidence" value="ECO:0007669"/>
    <property type="project" value="InterPro"/>
</dbReference>
<dbReference type="SUPFAM" id="SSF54616">
    <property type="entry name" value="DNA-binding domain of Mlu1-box binding protein MBP1"/>
    <property type="match status" value="1"/>
</dbReference>
<name>A0A5N7AC49_9EURO</name>
<organism evidence="3 4">
    <name type="scientific">Aspergillus caelatus</name>
    <dbReference type="NCBI Taxonomy" id="61420"/>
    <lineage>
        <taxon>Eukaryota</taxon>
        <taxon>Fungi</taxon>
        <taxon>Dikarya</taxon>
        <taxon>Ascomycota</taxon>
        <taxon>Pezizomycotina</taxon>
        <taxon>Eurotiomycetes</taxon>
        <taxon>Eurotiomycetidae</taxon>
        <taxon>Eurotiales</taxon>
        <taxon>Aspergillaceae</taxon>
        <taxon>Aspergillus</taxon>
        <taxon>Aspergillus subgen. Circumdati</taxon>
    </lineage>
</organism>
<sequence length="442" mass="49513">MASIESLLNPLPDAREFSLPSPAPTSSDPVPCSESRQKRPKIAKDAPIFHRGKIRGELRYPPCEERSEALIKAHRDFQLHPMGDIIKYPRHIPYNSDKKSFQEKTGRESFEVFQYTFKIPGQEKQWTVTWDYNIGLVRTTHLFKCQQYSKTTPAKVLNANPGLRDICHSITGGAIAAQGYWMPFEAAKAVAATFCWNIRHALTPLFGVDFPYLCVPPTNASQYGHMLIDREIVQKATETAKYYRMLELRAPVVTSLRPIFHPPKLHNGEPDRSTSSPERSTPDIYHGTPTSPVHNTFTPVNTPRSTEAASSSPRQVLASLSSVRGITNDDSSSEVTHSSTPYSESMDTPTECLSDSDDEYHASDGADGNAISNIIQPQNTSTNDDDEYNVETCARRKYRSALFAREVKAAHALLSLCMQDATGSDEEYVWVDWGRKRRRASA</sequence>
<proteinExistence type="predicted"/>
<feature type="compositionally biased region" description="Polar residues" evidence="1">
    <location>
        <begin position="288"/>
        <end position="353"/>
    </location>
</feature>